<evidence type="ECO:0000313" key="1">
    <source>
        <dbReference type="EMBL" id="KJD35366.1"/>
    </source>
</evidence>
<dbReference type="EMBL" id="JTDW01000006">
    <property type="protein sequence ID" value="KJD35366.1"/>
    <property type="molecule type" value="Genomic_DNA"/>
</dbReference>
<accession>A0A0D7W8C5</accession>
<reference evidence="1 2" key="1">
    <citation type="submission" date="2014-11" db="EMBL/GenBank/DDBJ databases">
        <title>Tamlana sedimentorum sp. nov., isolated from shallow sand sediments of the Sea of Japan.</title>
        <authorList>
            <person name="Romanenko L.A."/>
        </authorList>
    </citation>
    <scope>NUCLEOTIDE SEQUENCE [LARGE SCALE GENOMIC DNA]</scope>
    <source>
        <strain evidence="1 2">JCM 19808</strain>
    </source>
</reference>
<dbReference type="SUPFAM" id="SSF49842">
    <property type="entry name" value="TNF-like"/>
    <property type="match status" value="1"/>
</dbReference>
<dbReference type="InterPro" id="IPR008983">
    <property type="entry name" value="Tumour_necrosis_fac-like_dom"/>
</dbReference>
<comment type="caution">
    <text evidence="1">The sequence shown here is derived from an EMBL/GenBank/DDBJ whole genome shotgun (WGS) entry which is preliminary data.</text>
</comment>
<dbReference type="STRING" id="1435349.PW52_09690"/>
<sequence>MLLSNFCSFSQVGIGTTNPDDGAILQLESTTGAFVPPRVTTVQMNAIPTPLDGALVFNTTNNSLYTYKNSHWSSLENNTLVVNREFANGNTALSTADNTYFDLPIGISDVIVNNTDVYNVTANGTVTILKPGNYMFSASLSSSNLPKGIHKYILALTINGTLVGYLVRGYTDLPDTNYWGTSGNIIYPVNANDVIKIRYVLNNGGTAIAAKFINIGITKLN</sequence>
<dbReference type="Proteomes" id="UP000032578">
    <property type="component" value="Unassembled WGS sequence"/>
</dbReference>
<dbReference type="PATRIC" id="fig|1435349.4.peg.2931"/>
<evidence type="ECO:0008006" key="3">
    <source>
        <dbReference type="Google" id="ProtNLM"/>
    </source>
</evidence>
<organism evidence="1 2">
    <name type="scientific">Neotamlana sedimentorum</name>
    <dbReference type="NCBI Taxonomy" id="1435349"/>
    <lineage>
        <taxon>Bacteria</taxon>
        <taxon>Pseudomonadati</taxon>
        <taxon>Bacteroidota</taxon>
        <taxon>Flavobacteriia</taxon>
        <taxon>Flavobacteriales</taxon>
        <taxon>Flavobacteriaceae</taxon>
        <taxon>Neotamlana</taxon>
    </lineage>
</organism>
<dbReference type="AlphaFoldDB" id="A0A0D7W8C5"/>
<keyword evidence="2" id="KW-1185">Reference proteome</keyword>
<gene>
    <name evidence="1" type="ORF">PW52_09690</name>
</gene>
<evidence type="ECO:0000313" key="2">
    <source>
        <dbReference type="Proteomes" id="UP000032578"/>
    </source>
</evidence>
<dbReference type="Gene3D" id="2.60.120.40">
    <property type="match status" value="1"/>
</dbReference>
<name>A0A0D7W8C5_9FLAO</name>
<protein>
    <recommendedName>
        <fullName evidence="3">C1q domain-containing protein</fullName>
    </recommendedName>
</protein>
<proteinExistence type="predicted"/>